<evidence type="ECO:0000313" key="2">
    <source>
        <dbReference type="Proteomes" id="UP001497600"/>
    </source>
</evidence>
<name>A0ABP0EEX9_9ASCO</name>
<organism evidence="1 2">
    <name type="scientific">[Candida] anglica</name>
    <dbReference type="NCBI Taxonomy" id="148631"/>
    <lineage>
        <taxon>Eukaryota</taxon>
        <taxon>Fungi</taxon>
        <taxon>Dikarya</taxon>
        <taxon>Ascomycota</taxon>
        <taxon>Saccharomycotina</taxon>
        <taxon>Pichiomycetes</taxon>
        <taxon>Debaryomycetaceae</taxon>
        <taxon>Kurtzmaniella</taxon>
    </lineage>
</organism>
<dbReference type="PANTHER" id="PTHR12975:SF6">
    <property type="entry name" value="TRAFFICKING PROTEIN PARTICLE COMPLEX SUBUNIT 8"/>
    <property type="match status" value="1"/>
</dbReference>
<evidence type="ECO:0000313" key="1">
    <source>
        <dbReference type="EMBL" id="CAK7912339.1"/>
    </source>
</evidence>
<protein>
    <submittedName>
        <fullName evidence="1">Trafficking protein particle complex III-specific subunit 85</fullName>
    </submittedName>
</protein>
<keyword evidence="2" id="KW-1185">Reference proteome</keyword>
<dbReference type="Proteomes" id="UP001497600">
    <property type="component" value="Chromosome F"/>
</dbReference>
<proteinExistence type="predicted"/>
<gene>
    <name evidence="1" type="primary">TRS85</name>
    <name evidence="1" type="ORF">CAAN4_F06524</name>
</gene>
<dbReference type="Pfam" id="PF12739">
    <property type="entry name" value="TRAPPC-Trs85"/>
    <property type="match status" value="1"/>
</dbReference>
<dbReference type="EMBL" id="OZ004258">
    <property type="protein sequence ID" value="CAK7912339.1"/>
    <property type="molecule type" value="Genomic_DNA"/>
</dbReference>
<reference evidence="1 2" key="1">
    <citation type="submission" date="2024-01" db="EMBL/GenBank/DDBJ databases">
        <authorList>
            <consortium name="Genoscope - CEA"/>
            <person name="William W."/>
        </authorList>
    </citation>
    <scope>NUCLEOTIDE SEQUENCE [LARGE SCALE GENOMIC DNA]</scope>
    <source>
        <strain evidence="1 2">29B2s-10</strain>
    </source>
</reference>
<accession>A0ABP0EEX9</accession>
<dbReference type="InterPro" id="IPR024420">
    <property type="entry name" value="TRAPP_III_complex_Trs85"/>
</dbReference>
<dbReference type="PANTHER" id="PTHR12975">
    <property type="entry name" value="TRANSPORT PROTEIN TRAPP"/>
    <property type="match status" value="1"/>
</dbReference>
<sequence>MDSSQFPSGLDPYLSRQHLLHHTYSPLISVQSSYNADLLVQETLNNPNLSFLQFVKPYGNNAKHTIPGQSFKITNSQLITKNYPSFPIRFELCLPELLSILNASSNSNINSNSSQVSDSKLRQLFSISSLEVLLKHRSDNGSTDNLYLDFFSKVITSNKIVPFETFNHPISQIFVIDYHRDTVEVLRKLIVEFRNYNFPKFFQIDDLLIHLFILYDPEIVKDTSQLIDFQNLIRKQLSIASTLIPFGKPDTSSEEPLISLSIKENSTIEEDLQRISLNDQDEDVLEVPQQLDSVIRKRIFEFINKLLIPHMEKKIRIWDDSVLSPKKSITGRFFSVSKMLFNNSNSPEPQSQSSNSFNYSENYYHKSSSEQIIRKLADWSLILKDFKYSYSTYDLIKKDYTNDKAWAYVASAQEICVVSLLLAQTQQTQQPQVPDRNTFRKIRHDIIEPYCDNLLYTFKSRLNLKSYGIKALLVFTELLLCISIHYNNSWWWNDLIEKYLCKCLNEFDKHLTNGTQVIRALLYERLGYSFGKCFYLGTHDPQAWVKPTINNDDSEGLYVNPNKLHMKSAHLAGLTRYRRSSMWYILSMKEWLELKNYDQIEKLLQNIRYTYNVDELTDNWYDRQDLLLGFIKRCIQENKDVMAVEN</sequence>